<gene>
    <name evidence="9" type="ORF">DIT71_07120</name>
</gene>
<dbReference type="PANTHER" id="PTHR46663:SF2">
    <property type="entry name" value="GGDEF DOMAIN-CONTAINING PROTEIN"/>
    <property type="match status" value="1"/>
</dbReference>
<evidence type="ECO:0000256" key="1">
    <source>
        <dbReference type="ARBA" id="ARBA00001946"/>
    </source>
</evidence>
<feature type="domain" description="GGDEF" evidence="8">
    <location>
        <begin position="340"/>
        <end position="472"/>
    </location>
</feature>
<dbReference type="Proteomes" id="UP000253987">
    <property type="component" value="Unassembled WGS sequence"/>
</dbReference>
<evidence type="ECO:0000256" key="5">
    <source>
        <dbReference type="ARBA" id="ARBA00022989"/>
    </source>
</evidence>
<evidence type="ECO:0000256" key="7">
    <source>
        <dbReference type="SAM" id="Phobius"/>
    </source>
</evidence>
<dbReference type="NCBIfam" id="TIGR00254">
    <property type="entry name" value="GGDEF"/>
    <property type="match status" value="1"/>
</dbReference>
<feature type="transmembrane region" description="Helical" evidence="7">
    <location>
        <begin position="208"/>
        <end position="225"/>
    </location>
</feature>
<keyword evidence="10" id="KW-1185">Reference proteome</keyword>
<evidence type="ECO:0000256" key="3">
    <source>
        <dbReference type="ARBA" id="ARBA00022475"/>
    </source>
</evidence>
<feature type="transmembrane region" description="Helical" evidence="7">
    <location>
        <begin position="254"/>
        <end position="274"/>
    </location>
</feature>
<keyword evidence="6 7" id="KW-0472">Membrane</keyword>
<dbReference type="Gene3D" id="3.30.70.270">
    <property type="match status" value="1"/>
</dbReference>
<feature type="transmembrane region" description="Helical" evidence="7">
    <location>
        <begin position="55"/>
        <end position="78"/>
    </location>
</feature>
<reference evidence="10" key="1">
    <citation type="submission" date="2018-05" db="EMBL/GenBank/DDBJ databases">
        <authorList>
            <person name="Lu D."/>
        </authorList>
    </citation>
    <scope>NUCLEOTIDE SEQUENCE [LARGE SCALE GENOMIC DNA]</scope>
    <source>
        <strain evidence="10">F01</strain>
    </source>
</reference>
<dbReference type="Pfam" id="PF00990">
    <property type="entry name" value="GGDEF"/>
    <property type="match status" value="1"/>
</dbReference>
<organism evidence="9 10">
    <name type="scientific">Marinobacter vulgaris</name>
    <dbReference type="NCBI Taxonomy" id="1928331"/>
    <lineage>
        <taxon>Bacteria</taxon>
        <taxon>Pseudomonadati</taxon>
        <taxon>Pseudomonadota</taxon>
        <taxon>Gammaproteobacteria</taxon>
        <taxon>Pseudomonadales</taxon>
        <taxon>Marinobacteraceae</taxon>
        <taxon>Marinobacter</taxon>
    </lineage>
</organism>
<dbReference type="PROSITE" id="PS50887">
    <property type="entry name" value="GGDEF"/>
    <property type="match status" value="1"/>
</dbReference>
<dbReference type="PANTHER" id="PTHR46663">
    <property type="entry name" value="DIGUANYLATE CYCLASE DGCT-RELATED"/>
    <property type="match status" value="1"/>
</dbReference>
<dbReference type="AlphaFoldDB" id="A0A2V3ZKB8"/>
<sequence>MNYGVDFPKLTDAKTHARQYVLNSLLFILTFWALNQVAYLFTVNEGVSLFYPPSAYAMFLIFLLGGKYLPVHFLAIYLGGLPYRDIFNYNLEMFIPDLRQFVIYGVAGLILRKTNSPQKIINAKFFYSVMVASLLTALVSTVIFLVGIGSNTLSFSSLIDRSSSFFVGNLTGAITAIPIFLLFYQFWKHGWQELISSLLQNILKPQKVFALLIIIILTALVIQFGKMDEQYSRYYYLILIPVVWSTVKWGLGNGLVFAFIGNLFALSLFIFSGYSHYGIFEVQIMFAISIVTVILVGLVQDERDIFYHRAMYDDLTGLANMRIFREVCFTSIARAKRKGHKSSVLFIDVDGFKSVNDTFGHKVGDEILHKLGQEIKGCVRDSDIVARFGGDEFVVFLDEISDEEAAGVSEKIIEQLAFLSRIHTDAVELGASIGISLYPRDGTDIDTLIRKSDDAMYVAKKDGKNSYRIYGDHHR</sequence>
<keyword evidence="5 7" id="KW-1133">Transmembrane helix</keyword>
<comment type="subcellular location">
    <subcellularLocation>
        <location evidence="2">Cell membrane</location>
        <topology evidence="2">Multi-pass membrane protein</topology>
    </subcellularLocation>
</comment>
<accession>A0A2V3ZKB8</accession>
<dbReference type="InterPro" id="IPR000160">
    <property type="entry name" value="GGDEF_dom"/>
</dbReference>
<evidence type="ECO:0000313" key="10">
    <source>
        <dbReference type="Proteomes" id="UP000253987"/>
    </source>
</evidence>
<dbReference type="GO" id="GO:0003824">
    <property type="term" value="F:catalytic activity"/>
    <property type="evidence" value="ECO:0007669"/>
    <property type="project" value="UniProtKB-ARBA"/>
</dbReference>
<keyword evidence="4 7" id="KW-0812">Transmembrane</keyword>
<dbReference type="InterPro" id="IPR029787">
    <property type="entry name" value="Nucleotide_cyclase"/>
</dbReference>
<feature type="transmembrane region" description="Helical" evidence="7">
    <location>
        <begin position="280"/>
        <end position="299"/>
    </location>
</feature>
<dbReference type="InterPro" id="IPR052163">
    <property type="entry name" value="DGC-Regulatory_Protein"/>
</dbReference>
<comment type="caution">
    <text evidence="9">The sequence shown here is derived from an EMBL/GenBank/DDBJ whole genome shotgun (WGS) entry which is preliminary data.</text>
</comment>
<dbReference type="FunFam" id="3.30.70.270:FF:000001">
    <property type="entry name" value="Diguanylate cyclase domain protein"/>
    <property type="match status" value="1"/>
</dbReference>
<feature type="transmembrane region" description="Helical" evidence="7">
    <location>
        <begin position="20"/>
        <end position="43"/>
    </location>
</feature>
<dbReference type="SMART" id="SM00267">
    <property type="entry name" value="GGDEF"/>
    <property type="match status" value="1"/>
</dbReference>
<keyword evidence="3" id="KW-1003">Cell membrane</keyword>
<reference evidence="9 10" key="2">
    <citation type="submission" date="2018-06" db="EMBL/GenBank/DDBJ databases">
        <title>Marinobactersediminissp. nov, a moderately halophilic bacterium isolated from marine solar saltern.</title>
        <authorList>
            <person name="Zhang Y."/>
        </authorList>
    </citation>
    <scope>NUCLEOTIDE SEQUENCE [LARGE SCALE GENOMIC DNA]</scope>
    <source>
        <strain evidence="9 10">F01</strain>
    </source>
</reference>
<proteinExistence type="predicted"/>
<protein>
    <recommendedName>
        <fullName evidence="8">GGDEF domain-containing protein</fullName>
    </recommendedName>
</protein>
<dbReference type="RefSeq" id="WP_114612522.1">
    <property type="nucleotide sequence ID" value="NZ_QFWX01000003.1"/>
</dbReference>
<feature type="transmembrane region" description="Helical" evidence="7">
    <location>
        <begin position="126"/>
        <end position="146"/>
    </location>
</feature>
<dbReference type="EMBL" id="QFWX01000003">
    <property type="protein sequence ID" value="PXX91641.1"/>
    <property type="molecule type" value="Genomic_DNA"/>
</dbReference>
<evidence type="ECO:0000259" key="8">
    <source>
        <dbReference type="PROSITE" id="PS50887"/>
    </source>
</evidence>
<evidence type="ECO:0000256" key="2">
    <source>
        <dbReference type="ARBA" id="ARBA00004651"/>
    </source>
</evidence>
<name>A0A2V3ZKB8_9GAMM</name>
<evidence type="ECO:0000313" key="9">
    <source>
        <dbReference type="EMBL" id="PXX91641.1"/>
    </source>
</evidence>
<dbReference type="Pfam" id="PF05231">
    <property type="entry name" value="MASE1"/>
    <property type="match status" value="1"/>
</dbReference>
<feature type="transmembrane region" description="Helical" evidence="7">
    <location>
        <begin position="166"/>
        <end position="187"/>
    </location>
</feature>
<dbReference type="InterPro" id="IPR043128">
    <property type="entry name" value="Rev_trsase/Diguanyl_cyclase"/>
</dbReference>
<dbReference type="GO" id="GO:0005886">
    <property type="term" value="C:plasma membrane"/>
    <property type="evidence" value="ECO:0007669"/>
    <property type="project" value="UniProtKB-SubCell"/>
</dbReference>
<evidence type="ECO:0000256" key="4">
    <source>
        <dbReference type="ARBA" id="ARBA00022692"/>
    </source>
</evidence>
<comment type="cofactor">
    <cofactor evidence="1">
        <name>Mg(2+)</name>
        <dbReference type="ChEBI" id="CHEBI:18420"/>
    </cofactor>
</comment>
<dbReference type="CDD" id="cd01949">
    <property type="entry name" value="GGDEF"/>
    <property type="match status" value="1"/>
</dbReference>
<dbReference type="OrthoDB" id="9803824at2"/>
<evidence type="ECO:0000256" key="6">
    <source>
        <dbReference type="ARBA" id="ARBA00023136"/>
    </source>
</evidence>
<dbReference type="InterPro" id="IPR007895">
    <property type="entry name" value="MASE1"/>
</dbReference>
<dbReference type="SUPFAM" id="SSF55073">
    <property type="entry name" value="Nucleotide cyclase"/>
    <property type="match status" value="1"/>
</dbReference>